<feature type="non-terminal residue" evidence="3">
    <location>
        <position position="1"/>
    </location>
</feature>
<name>A0A3N4IHM3_ASCIM</name>
<feature type="domain" description="C2H2-type" evidence="2">
    <location>
        <begin position="160"/>
        <end position="181"/>
    </location>
</feature>
<evidence type="ECO:0000313" key="3">
    <source>
        <dbReference type="EMBL" id="RPA85645.1"/>
    </source>
</evidence>
<protein>
    <recommendedName>
        <fullName evidence="2">C2H2-type domain-containing protein</fullName>
    </recommendedName>
</protein>
<dbReference type="OrthoDB" id="20872at2759"/>
<evidence type="ECO:0000259" key="2">
    <source>
        <dbReference type="PROSITE" id="PS00028"/>
    </source>
</evidence>
<feature type="compositionally biased region" description="Polar residues" evidence="1">
    <location>
        <begin position="41"/>
        <end position="57"/>
    </location>
</feature>
<dbReference type="Proteomes" id="UP000275078">
    <property type="component" value="Unassembled WGS sequence"/>
</dbReference>
<dbReference type="AlphaFoldDB" id="A0A3N4IHM3"/>
<keyword evidence="4" id="KW-1185">Reference proteome</keyword>
<feature type="compositionally biased region" description="Basic and acidic residues" evidence="1">
    <location>
        <begin position="58"/>
        <end position="67"/>
    </location>
</feature>
<feature type="region of interest" description="Disordered" evidence="1">
    <location>
        <begin position="249"/>
        <end position="279"/>
    </location>
</feature>
<dbReference type="EMBL" id="ML119652">
    <property type="protein sequence ID" value="RPA85645.1"/>
    <property type="molecule type" value="Genomic_DNA"/>
</dbReference>
<dbReference type="SMART" id="SM00355">
    <property type="entry name" value="ZnF_C2H2"/>
    <property type="match status" value="2"/>
</dbReference>
<dbReference type="InterPro" id="IPR058925">
    <property type="entry name" value="zf-C2H2_AcuF"/>
</dbReference>
<gene>
    <name evidence="3" type="ORF">BJ508DRAFT_350227</name>
</gene>
<feature type="region of interest" description="Disordered" evidence="1">
    <location>
        <begin position="23"/>
        <end position="70"/>
    </location>
</feature>
<evidence type="ECO:0000313" key="4">
    <source>
        <dbReference type="Proteomes" id="UP000275078"/>
    </source>
</evidence>
<dbReference type="PANTHER" id="PTHR35391:SF7">
    <property type="entry name" value="C2H2-TYPE DOMAIN-CONTAINING PROTEIN"/>
    <property type="match status" value="1"/>
</dbReference>
<accession>A0A3N4IHM3</accession>
<proteinExistence type="predicted"/>
<dbReference type="Pfam" id="PF26082">
    <property type="entry name" value="zf-C2H2_AcuF"/>
    <property type="match status" value="1"/>
</dbReference>
<feature type="compositionally biased region" description="Polar residues" evidence="1">
    <location>
        <begin position="266"/>
        <end position="279"/>
    </location>
</feature>
<organism evidence="3 4">
    <name type="scientific">Ascobolus immersus RN42</name>
    <dbReference type="NCBI Taxonomy" id="1160509"/>
    <lineage>
        <taxon>Eukaryota</taxon>
        <taxon>Fungi</taxon>
        <taxon>Dikarya</taxon>
        <taxon>Ascomycota</taxon>
        <taxon>Pezizomycotina</taxon>
        <taxon>Pezizomycetes</taxon>
        <taxon>Pezizales</taxon>
        <taxon>Ascobolaceae</taxon>
        <taxon>Ascobolus</taxon>
    </lineage>
</organism>
<feature type="compositionally biased region" description="Basic and acidic residues" evidence="1">
    <location>
        <begin position="23"/>
        <end position="35"/>
    </location>
</feature>
<dbReference type="PANTHER" id="PTHR35391">
    <property type="entry name" value="C2H2-TYPE DOMAIN-CONTAINING PROTEIN-RELATED"/>
    <property type="match status" value="1"/>
</dbReference>
<evidence type="ECO:0000256" key="1">
    <source>
        <dbReference type="SAM" id="MobiDB-lite"/>
    </source>
</evidence>
<dbReference type="PROSITE" id="PS00028">
    <property type="entry name" value="ZINC_FINGER_C2H2_1"/>
    <property type="match status" value="1"/>
</dbReference>
<dbReference type="InterPro" id="IPR013087">
    <property type="entry name" value="Znf_C2H2_type"/>
</dbReference>
<reference evidence="3 4" key="1">
    <citation type="journal article" date="2018" name="Nat. Ecol. Evol.">
        <title>Pezizomycetes genomes reveal the molecular basis of ectomycorrhizal truffle lifestyle.</title>
        <authorList>
            <person name="Murat C."/>
            <person name="Payen T."/>
            <person name="Noel B."/>
            <person name="Kuo A."/>
            <person name="Morin E."/>
            <person name="Chen J."/>
            <person name="Kohler A."/>
            <person name="Krizsan K."/>
            <person name="Balestrini R."/>
            <person name="Da Silva C."/>
            <person name="Montanini B."/>
            <person name="Hainaut M."/>
            <person name="Levati E."/>
            <person name="Barry K.W."/>
            <person name="Belfiori B."/>
            <person name="Cichocki N."/>
            <person name="Clum A."/>
            <person name="Dockter R.B."/>
            <person name="Fauchery L."/>
            <person name="Guy J."/>
            <person name="Iotti M."/>
            <person name="Le Tacon F."/>
            <person name="Lindquist E.A."/>
            <person name="Lipzen A."/>
            <person name="Malagnac F."/>
            <person name="Mello A."/>
            <person name="Molinier V."/>
            <person name="Miyauchi S."/>
            <person name="Poulain J."/>
            <person name="Riccioni C."/>
            <person name="Rubini A."/>
            <person name="Sitrit Y."/>
            <person name="Splivallo R."/>
            <person name="Traeger S."/>
            <person name="Wang M."/>
            <person name="Zifcakova L."/>
            <person name="Wipf D."/>
            <person name="Zambonelli A."/>
            <person name="Paolocci F."/>
            <person name="Nowrousian M."/>
            <person name="Ottonello S."/>
            <person name="Baldrian P."/>
            <person name="Spatafora J.W."/>
            <person name="Henrissat B."/>
            <person name="Nagy L.G."/>
            <person name="Aury J.M."/>
            <person name="Wincker P."/>
            <person name="Grigoriev I.V."/>
            <person name="Bonfante P."/>
            <person name="Martin F.M."/>
        </authorList>
    </citation>
    <scope>NUCLEOTIDE SEQUENCE [LARGE SCALE GENOMIC DNA]</scope>
    <source>
        <strain evidence="3 4">RN42</strain>
    </source>
</reference>
<sequence>WLIDRLGQATTRRRQYFRYRQSHREKLAHESRPPHDGGSIAPSSNHKTTASSYVSTGNEDRDSDVARSDTSYAISEANSENLLSVPKAPKDSEGGDPFECPYCWEIIKAGYKRSWRCHVFSDLEPYLCTVQDCNINVKPFESRHDWFAHELDYHRSTLICMICIRAFPDMVQLQNHFYNAHETEPEQSRALLENCRREAGPLYYNTDCPFCTIWKDSEGGGVVIKVSAKEFQRHVGRHMEQLALFALPKLEPEDDHESEDIKEGSQENASVTTASISQH</sequence>
<dbReference type="STRING" id="1160509.A0A3N4IHM3"/>